<organism evidence="2 3">
    <name type="scientific">Paenibacillus enshidis</name>
    <dbReference type="NCBI Taxonomy" id="1458439"/>
    <lineage>
        <taxon>Bacteria</taxon>
        <taxon>Bacillati</taxon>
        <taxon>Bacillota</taxon>
        <taxon>Bacilli</taxon>
        <taxon>Bacillales</taxon>
        <taxon>Paenibacillaceae</taxon>
        <taxon>Paenibacillus</taxon>
    </lineage>
</organism>
<keyword evidence="3" id="KW-1185">Reference proteome</keyword>
<dbReference type="EMBL" id="JBHHMI010000033">
    <property type="protein sequence ID" value="MFB5269522.1"/>
    <property type="molecule type" value="Genomic_DNA"/>
</dbReference>
<sequence>MKAANTIRETLSTYMHKHNLSFTQFSLISHVNAGTLSRILQGTKPISFRQLELITSAMELSEDFLFESYVEECFAFTPSMRRIRPFIFRCAKLHRIDLIERMVHRLLNDLSYTSVLFEVAEALFASDHRQAAGIIYTQVSEAERFQHSERLAICRYRLFELSLGNDLDANLRSAILFEPYVSRLDEADQLDALKALLHVMGTAHKWKKVDELAVDMLRIATIQYERPSTERKPKKPFYFYILYGWLYRSTVCEEFQDYEGALSYVSKYEQGELWIREDDEEARRCIHQFAEWAAANKYLYRVLSGEAAALEEYADFVASRPDEIFYALGYMVKAANRFDFDIDRILERFSAYIPSIEIEGKYGPYDNSVVKEKIPQFYSDLGVYRFKRGHGNAINFILEGLRLSVDINSVRNVVNCLTLLEMDREWTNEDAKKKFKQLSRKVNQLL</sequence>
<dbReference type="InterPro" id="IPR001387">
    <property type="entry name" value="Cro/C1-type_HTH"/>
</dbReference>
<dbReference type="PROSITE" id="PS50943">
    <property type="entry name" value="HTH_CROC1"/>
    <property type="match status" value="1"/>
</dbReference>
<protein>
    <submittedName>
        <fullName evidence="2">Transcriptional regulator</fullName>
    </submittedName>
</protein>
<dbReference type="Proteomes" id="UP001580346">
    <property type="component" value="Unassembled WGS sequence"/>
</dbReference>
<dbReference type="InterPro" id="IPR010982">
    <property type="entry name" value="Lambda_DNA-bd_dom_sf"/>
</dbReference>
<accession>A0ABV5AZ82</accession>
<proteinExistence type="predicted"/>
<dbReference type="SUPFAM" id="SSF47413">
    <property type="entry name" value="lambda repressor-like DNA-binding domains"/>
    <property type="match status" value="1"/>
</dbReference>
<evidence type="ECO:0000313" key="3">
    <source>
        <dbReference type="Proteomes" id="UP001580346"/>
    </source>
</evidence>
<reference evidence="2 3" key="1">
    <citation type="submission" date="2024-09" db="EMBL/GenBank/DDBJ databases">
        <title>Paenibacillus zeirhizospherea sp. nov., isolated from surface of the maize (Zea mays) roots in a horticulture field, Hungary.</title>
        <authorList>
            <person name="Marton D."/>
            <person name="Farkas M."/>
            <person name="Bedics A."/>
            <person name="Toth E."/>
            <person name="Tancsics A."/>
            <person name="Boka K."/>
            <person name="Maroti G."/>
            <person name="Kriszt B."/>
            <person name="Cserhati M."/>
        </authorList>
    </citation>
    <scope>NUCLEOTIDE SEQUENCE [LARGE SCALE GENOMIC DNA]</scope>
    <source>
        <strain evidence="2 3">KCTC 33519</strain>
    </source>
</reference>
<dbReference type="CDD" id="cd00093">
    <property type="entry name" value="HTH_XRE"/>
    <property type="match status" value="1"/>
</dbReference>
<name>A0ABV5AZ82_9BACL</name>
<feature type="domain" description="HTH cro/C1-type" evidence="1">
    <location>
        <begin position="11"/>
        <end position="65"/>
    </location>
</feature>
<gene>
    <name evidence="2" type="ORF">ACE41H_22445</name>
</gene>
<comment type="caution">
    <text evidence="2">The sequence shown here is derived from an EMBL/GenBank/DDBJ whole genome shotgun (WGS) entry which is preliminary data.</text>
</comment>
<evidence type="ECO:0000313" key="2">
    <source>
        <dbReference type="EMBL" id="MFB5269522.1"/>
    </source>
</evidence>
<evidence type="ECO:0000259" key="1">
    <source>
        <dbReference type="PROSITE" id="PS50943"/>
    </source>
</evidence>
<dbReference type="Gene3D" id="1.10.260.40">
    <property type="entry name" value="lambda repressor-like DNA-binding domains"/>
    <property type="match status" value="1"/>
</dbReference>
<dbReference type="RefSeq" id="WP_375357793.1">
    <property type="nucleotide sequence ID" value="NZ_JBHHMI010000033.1"/>
</dbReference>